<keyword evidence="5" id="KW-1185">Reference proteome</keyword>
<dbReference type="EMBL" id="QXFV01000110">
    <property type="protein sequence ID" value="KAE9049732.1"/>
    <property type="molecule type" value="Genomic_DNA"/>
</dbReference>
<dbReference type="Proteomes" id="UP000429607">
    <property type="component" value="Unassembled WGS sequence"/>
</dbReference>
<evidence type="ECO:0000313" key="2">
    <source>
        <dbReference type="EMBL" id="KAE9049732.1"/>
    </source>
</evidence>
<name>A0A6A4FWW1_9STRA</name>
<proteinExistence type="predicted"/>
<dbReference type="AlphaFoldDB" id="A0A6A4FWW1"/>
<evidence type="ECO:0000313" key="4">
    <source>
        <dbReference type="Proteomes" id="UP000429607"/>
    </source>
</evidence>
<reference evidence="3 5" key="1">
    <citation type="submission" date="2018-08" db="EMBL/GenBank/DDBJ databases">
        <title>Genomic investigation of the strawberry pathogen Phytophthora fragariae indicates pathogenicity is determined by transcriptional variation in three key races.</title>
        <authorList>
            <person name="Adams T.M."/>
            <person name="Armitage A.D."/>
            <person name="Sobczyk M.K."/>
            <person name="Bates H.J."/>
            <person name="Dunwell J.M."/>
            <person name="Nellist C.F."/>
            <person name="Harrison R.J."/>
        </authorList>
    </citation>
    <scope>NUCLEOTIDE SEQUENCE [LARGE SCALE GENOMIC DNA]</scope>
    <source>
        <strain evidence="2 4">SCRP249</strain>
        <strain evidence="1 6">SCRP324</strain>
        <strain evidence="3 5">SCRP333</strain>
    </source>
</reference>
<organism evidence="3 5">
    <name type="scientific">Phytophthora rubi</name>
    <dbReference type="NCBI Taxonomy" id="129364"/>
    <lineage>
        <taxon>Eukaryota</taxon>
        <taxon>Sar</taxon>
        <taxon>Stramenopiles</taxon>
        <taxon>Oomycota</taxon>
        <taxon>Peronosporomycetes</taxon>
        <taxon>Peronosporales</taxon>
        <taxon>Peronosporaceae</taxon>
        <taxon>Phytophthora</taxon>
    </lineage>
</organism>
<comment type="caution">
    <text evidence="3">The sequence shown here is derived from an EMBL/GenBank/DDBJ whole genome shotgun (WGS) entry which is preliminary data.</text>
</comment>
<dbReference type="Proteomes" id="UP000434957">
    <property type="component" value="Unassembled WGS sequence"/>
</dbReference>
<evidence type="ECO:0000313" key="3">
    <source>
        <dbReference type="EMBL" id="KAE9352409.1"/>
    </source>
</evidence>
<dbReference type="EMBL" id="QXFT01000166">
    <property type="protein sequence ID" value="KAE9352409.1"/>
    <property type="molecule type" value="Genomic_DNA"/>
</dbReference>
<evidence type="ECO:0000313" key="1">
    <source>
        <dbReference type="EMBL" id="KAE9044059.1"/>
    </source>
</evidence>
<sequence>MASRRKLGASAVARRSLVESTTFLGLSALGLTTGQSSIKHLLALRAGQWAPRQDTPSTFSG</sequence>
<dbReference type="OrthoDB" id="10280485at2759"/>
<evidence type="ECO:0000313" key="6">
    <source>
        <dbReference type="Proteomes" id="UP000435112"/>
    </source>
</evidence>
<accession>A0A6A4FWW1</accession>
<evidence type="ECO:0000313" key="5">
    <source>
        <dbReference type="Proteomes" id="UP000434957"/>
    </source>
</evidence>
<gene>
    <name evidence="2" type="ORF">PR001_g3039</name>
    <name evidence="1" type="ORF">PR002_g3020</name>
    <name evidence="3" type="ORF">PR003_g4406</name>
</gene>
<dbReference type="Proteomes" id="UP000435112">
    <property type="component" value="Unassembled WGS sequence"/>
</dbReference>
<dbReference type="EMBL" id="QXFU01000106">
    <property type="protein sequence ID" value="KAE9044059.1"/>
    <property type="molecule type" value="Genomic_DNA"/>
</dbReference>
<protein>
    <submittedName>
        <fullName evidence="3">Uncharacterized protein</fullName>
    </submittedName>
</protein>